<feature type="transmembrane region" description="Helical" evidence="2">
    <location>
        <begin position="126"/>
        <end position="144"/>
    </location>
</feature>
<dbReference type="PANTHER" id="PTHR19372:SF7">
    <property type="entry name" value="SULFITE OXIDASE, MITOCHONDRIAL"/>
    <property type="match status" value="1"/>
</dbReference>
<feature type="domain" description="Oxidoreductase molybdopterin-binding" evidence="3">
    <location>
        <begin position="287"/>
        <end position="438"/>
    </location>
</feature>
<feature type="region of interest" description="Disordered" evidence="1">
    <location>
        <begin position="1"/>
        <end position="31"/>
    </location>
</feature>
<feature type="transmembrane region" description="Helical" evidence="2">
    <location>
        <begin position="156"/>
        <end position="176"/>
    </location>
</feature>
<evidence type="ECO:0000256" key="1">
    <source>
        <dbReference type="SAM" id="MobiDB-lite"/>
    </source>
</evidence>
<gene>
    <name evidence="4" type="ORF">F7O44_17165</name>
</gene>
<dbReference type="Proteomes" id="UP000460435">
    <property type="component" value="Unassembled WGS sequence"/>
</dbReference>
<dbReference type="SUPFAM" id="SSF56524">
    <property type="entry name" value="Oxidoreductase molybdopterin-binding domain"/>
    <property type="match status" value="1"/>
</dbReference>
<dbReference type="GO" id="GO:0020037">
    <property type="term" value="F:heme binding"/>
    <property type="evidence" value="ECO:0007669"/>
    <property type="project" value="TreeGrafter"/>
</dbReference>
<dbReference type="InterPro" id="IPR014756">
    <property type="entry name" value="Ig_E-set"/>
</dbReference>
<dbReference type="AlphaFoldDB" id="A0A7K3M672"/>
<dbReference type="Gene3D" id="3.90.420.10">
    <property type="entry name" value="Oxidoreductase, molybdopterin-binding domain"/>
    <property type="match status" value="1"/>
</dbReference>
<dbReference type="RefSeq" id="WP_162451521.1">
    <property type="nucleotide sequence ID" value="NZ_WLZY01000006.1"/>
</dbReference>
<organism evidence="4 5">
    <name type="scientific">Phytoactinopolyspora mesophila</name>
    <dbReference type="NCBI Taxonomy" id="2650750"/>
    <lineage>
        <taxon>Bacteria</taxon>
        <taxon>Bacillati</taxon>
        <taxon>Actinomycetota</taxon>
        <taxon>Actinomycetes</taxon>
        <taxon>Jiangellales</taxon>
        <taxon>Jiangellaceae</taxon>
        <taxon>Phytoactinopolyspora</taxon>
    </lineage>
</organism>
<dbReference type="GO" id="GO:0043546">
    <property type="term" value="F:molybdopterin cofactor binding"/>
    <property type="evidence" value="ECO:0007669"/>
    <property type="project" value="TreeGrafter"/>
</dbReference>
<dbReference type="SUPFAM" id="SSF81296">
    <property type="entry name" value="E set domains"/>
    <property type="match status" value="1"/>
</dbReference>
<proteinExistence type="predicted"/>
<feature type="compositionally biased region" description="Basic and acidic residues" evidence="1">
    <location>
        <begin position="181"/>
        <end position="200"/>
    </location>
</feature>
<protein>
    <submittedName>
        <fullName evidence="4">Molybdopterin-dependent oxidoreductase</fullName>
    </submittedName>
</protein>
<feature type="region of interest" description="Disordered" evidence="1">
    <location>
        <begin position="178"/>
        <end position="204"/>
    </location>
</feature>
<keyword evidence="5" id="KW-1185">Reference proteome</keyword>
<dbReference type="InterPro" id="IPR036374">
    <property type="entry name" value="OxRdtase_Mopterin-bd_sf"/>
</dbReference>
<evidence type="ECO:0000256" key="2">
    <source>
        <dbReference type="SAM" id="Phobius"/>
    </source>
</evidence>
<accession>A0A7K3M672</accession>
<dbReference type="GO" id="GO:0008482">
    <property type="term" value="F:sulfite oxidase activity"/>
    <property type="evidence" value="ECO:0007669"/>
    <property type="project" value="TreeGrafter"/>
</dbReference>
<keyword evidence="2" id="KW-1133">Transmembrane helix</keyword>
<dbReference type="Pfam" id="PF00174">
    <property type="entry name" value="Oxidored_molyb"/>
    <property type="match status" value="1"/>
</dbReference>
<sequence length="560" mass="58416">MNAHPNVDAPGAPQDGRPSNGRRRNWSRLRGSAAPSRRWTALSGVAAIALGIGVAELVAGAMSRAAASPIAAVGDWFIEVVPGWLADAAISLFGTADKLALGFGIAVVLSLIGAGAGFLTAWARPAGVAAGVLLVGVAASVVASRPDTSGTDLVPMLVGGCVALPVLVWLVGRAVAGSGNDDDRSGRSAGEHGSSGHDGPDSAGTDVARRVFLRSAGGIMALAVAAGAVGRWIGGSRGVVEASREELAVDIDLPSPDVPPGVDLQVPDAEPWRTPNEDFYRIDTAFQLPLLTPEDWRLRIRGLVEQEVELDYDALISMGLVDRWVTLACVSNQVGGSLIGNALWTGVPVADVLALARPLAEADAVLSTSHDGWNCGTPLEALTDGRDSLLAVGMNGEPLPVEHGFPVRMVVPGLYGYVSATKWVVELEVSRFDSFDAYWTTRGWSERGPIKVSSRIDVPRHQARVAAGTVVVAGSAWAQNRGIERVEVKIDGGGWQSADLGAVLTDDTWRQWAFAWEAAPGEHALEVRATTADGEEQTGVVAQPAPDGATGWHRISVNVA</sequence>
<name>A0A7K3M672_9ACTN</name>
<keyword evidence="2" id="KW-0812">Transmembrane</keyword>
<dbReference type="InterPro" id="IPR000572">
    <property type="entry name" value="OxRdtase_Mopterin-bd_dom"/>
</dbReference>
<evidence type="ECO:0000313" key="4">
    <source>
        <dbReference type="EMBL" id="NDL58803.1"/>
    </source>
</evidence>
<feature type="transmembrane region" description="Helical" evidence="2">
    <location>
        <begin position="99"/>
        <end position="119"/>
    </location>
</feature>
<dbReference type="Gene3D" id="2.60.40.650">
    <property type="match status" value="1"/>
</dbReference>
<evidence type="ECO:0000259" key="3">
    <source>
        <dbReference type="Pfam" id="PF00174"/>
    </source>
</evidence>
<dbReference type="Pfam" id="PF17957">
    <property type="entry name" value="Big_7"/>
    <property type="match status" value="1"/>
</dbReference>
<dbReference type="EMBL" id="WLZY01000006">
    <property type="protein sequence ID" value="NDL58803.1"/>
    <property type="molecule type" value="Genomic_DNA"/>
</dbReference>
<dbReference type="PANTHER" id="PTHR19372">
    <property type="entry name" value="SULFITE REDUCTASE"/>
    <property type="match status" value="1"/>
</dbReference>
<evidence type="ECO:0000313" key="5">
    <source>
        <dbReference type="Proteomes" id="UP000460435"/>
    </source>
</evidence>
<keyword evidence="2" id="KW-0472">Membrane</keyword>
<feature type="transmembrane region" description="Helical" evidence="2">
    <location>
        <begin position="211"/>
        <end position="234"/>
    </location>
</feature>
<dbReference type="GO" id="GO:0006790">
    <property type="term" value="P:sulfur compound metabolic process"/>
    <property type="evidence" value="ECO:0007669"/>
    <property type="project" value="TreeGrafter"/>
</dbReference>
<reference evidence="4 5" key="1">
    <citation type="submission" date="2019-11" db="EMBL/GenBank/DDBJ databases">
        <authorList>
            <person name="Li X.-J."/>
            <person name="Feng X.-M."/>
        </authorList>
    </citation>
    <scope>NUCLEOTIDE SEQUENCE [LARGE SCALE GENOMIC DNA]</scope>
    <source>
        <strain evidence="4 5">XMNu-373</strain>
    </source>
</reference>
<feature type="transmembrane region" description="Helical" evidence="2">
    <location>
        <begin position="39"/>
        <end position="58"/>
    </location>
</feature>
<comment type="caution">
    <text evidence="4">The sequence shown here is derived from an EMBL/GenBank/DDBJ whole genome shotgun (WGS) entry which is preliminary data.</text>
</comment>